<evidence type="ECO:0000313" key="2">
    <source>
        <dbReference type="EMBL" id="MDO9711388.1"/>
    </source>
</evidence>
<sequence>MIGPAQMGRRIGEERSMRAIGIALAFGAALAVTAGAAEAAGKRSGKAAAASTQASTQDNMADQLNAQSLQRAQAGQNSPTPGPDSTTNLNRMSEKDAATGRAMNSAPMPFR</sequence>
<accession>A0ABT9E5E9</accession>
<gene>
    <name evidence="2" type="ORF">Q7A36_23770</name>
</gene>
<feature type="compositionally biased region" description="Polar residues" evidence="1">
    <location>
        <begin position="58"/>
        <end position="91"/>
    </location>
</feature>
<feature type="region of interest" description="Disordered" evidence="1">
    <location>
        <begin position="37"/>
        <end position="111"/>
    </location>
</feature>
<dbReference type="RefSeq" id="WP_305106247.1">
    <property type="nucleotide sequence ID" value="NZ_JAUTWS010000028.1"/>
</dbReference>
<comment type="caution">
    <text evidence="2">The sequence shown here is derived from an EMBL/GenBank/DDBJ whole genome shotgun (WGS) entry which is preliminary data.</text>
</comment>
<protein>
    <submittedName>
        <fullName evidence="2">Uncharacterized protein</fullName>
    </submittedName>
</protein>
<evidence type="ECO:0000313" key="3">
    <source>
        <dbReference type="Proteomes" id="UP001243009"/>
    </source>
</evidence>
<feature type="compositionally biased region" description="Low complexity" evidence="1">
    <location>
        <begin position="46"/>
        <end position="57"/>
    </location>
</feature>
<evidence type="ECO:0000256" key="1">
    <source>
        <dbReference type="SAM" id="MobiDB-lite"/>
    </source>
</evidence>
<organism evidence="2 3">
    <name type="scientific">Paracraurococcus lichenis</name>
    <dbReference type="NCBI Taxonomy" id="3064888"/>
    <lineage>
        <taxon>Bacteria</taxon>
        <taxon>Pseudomonadati</taxon>
        <taxon>Pseudomonadota</taxon>
        <taxon>Alphaproteobacteria</taxon>
        <taxon>Acetobacterales</taxon>
        <taxon>Roseomonadaceae</taxon>
        <taxon>Paracraurococcus</taxon>
    </lineage>
</organism>
<keyword evidence="3" id="KW-1185">Reference proteome</keyword>
<proteinExistence type="predicted"/>
<reference evidence="2 3" key="1">
    <citation type="submission" date="2023-08" db="EMBL/GenBank/DDBJ databases">
        <title>The draft genome sequence of Paracraurococcus sp. LOR1-02.</title>
        <authorList>
            <person name="Kingkaew E."/>
            <person name="Tanasupawat S."/>
        </authorList>
    </citation>
    <scope>NUCLEOTIDE SEQUENCE [LARGE SCALE GENOMIC DNA]</scope>
    <source>
        <strain evidence="2 3">LOR1-02</strain>
    </source>
</reference>
<dbReference type="Proteomes" id="UP001243009">
    <property type="component" value="Unassembled WGS sequence"/>
</dbReference>
<dbReference type="EMBL" id="JAUTWS010000028">
    <property type="protein sequence ID" value="MDO9711388.1"/>
    <property type="molecule type" value="Genomic_DNA"/>
</dbReference>
<name>A0ABT9E5E9_9PROT</name>